<feature type="non-terminal residue" evidence="2">
    <location>
        <position position="284"/>
    </location>
</feature>
<evidence type="ECO:0000313" key="2">
    <source>
        <dbReference type="EMBL" id="PWA20728.1"/>
    </source>
</evidence>
<feature type="region of interest" description="Disordered" evidence="1">
    <location>
        <begin position="184"/>
        <end position="206"/>
    </location>
</feature>
<dbReference type="AlphaFoldDB" id="A0A315VDA3"/>
<organism evidence="2 3">
    <name type="scientific">Gambusia affinis</name>
    <name type="common">Western mosquitofish</name>
    <name type="synonym">Heterandria affinis</name>
    <dbReference type="NCBI Taxonomy" id="33528"/>
    <lineage>
        <taxon>Eukaryota</taxon>
        <taxon>Metazoa</taxon>
        <taxon>Chordata</taxon>
        <taxon>Craniata</taxon>
        <taxon>Vertebrata</taxon>
        <taxon>Euteleostomi</taxon>
        <taxon>Actinopterygii</taxon>
        <taxon>Neopterygii</taxon>
        <taxon>Teleostei</taxon>
        <taxon>Neoteleostei</taxon>
        <taxon>Acanthomorphata</taxon>
        <taxon>Ovalentaria</taxon>
        <taxon>Atherinomorphae</taxon>
        <taxon>Cyprinodontiformes</taxon>
        <taxon>Poeciliidae</taxon>
        <taxon>Poeciliinae</taxon>
        <taxon>Gambusia</taxon>
    </lineage>
</organism>
<dbReference type="EMBL" id="NHOQ01001930">
    <property type="protein sequence ID" value="PWA20728.1"/>
    <property type="molecule type" value="Genomic_DNA"/>
</dbReference>
<reference evidence="2 3" key="1">
    <citation type="journal article" date="2018" name="G3 (Bethesda)">
        <title>A High-Quality Reference Genome for the Invasive Mosquitofish Gambusia affinis Using a Chicago Library.</title>
        <authorList>
            <person name="Hoffberg S.L."/>
            <person name="Troendle N.J."/>
            <person name="Glenn T.C."/>
            <person name="Mahmud O."/>
            <person name="Louha S."/>
            <person name="Chalopin D."/>
            <person name="Bennetzen J.L."/>
            <person name="Mauricio R."/>
        </authorList>
    </citation>
    <scope>NUCLEOTIDE SEQUENCE [LARGE SCALE GENOMIC DNA]</scope>
    <source>
        <strain evidence="2">NE01/NJP1002.9</strain>
        <tissue evidence="2">Muscle</tissue>
    </source>
</reference>
<dbReference type="Proteomes" id="UP000250572">
    <property type="component" value="Unassembled WGS sequence"/>
</dbReference>
<evidence type="ECO:0000313" key="3">
    <source>
        <dbReference type="Proteomes" id="UP000250572"/>
    </source>
</evidence>
<gene>
    <name evidence="2" type="ORF">CCH79_00020347</name>
</gene>
<keyword evidence="3" id="KW-1185">Reference proteome</keyword>
<protein>
    <submittedName>
        <fullName evidence="2">Uncharacterized protein</fullName>
    </submittedName>
</protein>
<feature type="compositionally biased region" description="Polar residues" evidence="1">
    <location>
        <begin position="191"/>
        <end position="203"/>
    </location>
</feature>
<comment type="caution">
    <text evidence="2">The sequence shown here is derived from an EMBL/GenBank/DDBJ whole genome shotgun (WGS) entry which is preliminary data.</text>
</comment>
<accession>A0A315VDA3</accession>
<sequence>MDNGHHHNHFSTSDRKVRKVERLVHLETLQRIIFLLDLLTHVWQLEIQLASPAVRCWAWQAVLMFLKLQRCFRQTDMMSAVVDDCSSSGSFEFIFPYKNLAALMKMINKKSMDLSQSTLQVSQPSANSGGMISSAAASGSPTPVLKGYRPATFVPKCSKMSEFPHLHPISSAIGWSVSSSVTDSSPLSSVNPDASGSTNSMDSSRMDSISHDALHKFKKNGRLDEELKWLSIQSLPSHHIKLPGARLEEPQHVLPVAEPLGQVDIQDVGQNGDQLGGVAQCSTD</sequence>
<evidence type="ECO:0000256" key="1">
    <source>
        <dbReference type="SAM" id="MobiDB-lite"/>
    </source>
</evidence>
<proteinExistence type="predicted"/>
<name>A0A315VDA3_GAMAF</name>